<dbReference type="InterPro" id="IPR008942">
    <property type="entry name" value="ENTH_VHS"/>
</dbReference>
<dbReference type="GO" id="GO:0043130">
    <property type="term" value="F:ubiquitin binding"/>
    <property type="evidence" value="ECO:0007669"/>
    <property type="project" value="InterPro"/>
</dbReference>
<accession>A0AAV4IAG2</accession>
<dbReference type="SUPFAM" id="SSF48464">
    <property type="entry name" value="ENTH/VHS domain"/>
    <property type="match status" value="1"/>
</dbReference>
<evidence type="ECO:0000259" key="2">
    <source>
        <dbReference type="PROSITE" id="PS50179"/>
    </source>
</evidence>
<gene>
    <name evidence="3" type="ORF">ElyMa_002975200</name>
</gene>
<dbReference type="InterPro" id="IPR050670">
    <property type="entry name" value="STAM"/>
</dbReference>
<feature type="domain" description="VHS" evidence="2">
    <location>
        <begin position="29"/>
        <end position="81"/>
    </location>
</feature>
<evidence type="ECO:0000313" key="3">
    <source>
        <dbReference type="EMBL" id="GFS06875.1"/>
    </source>
</evidence>
<sequence length="108" mass="12120">MPLFGGTPFDPDVEKATHEMNTAEDWSLILDICEKAHPKVAQKLKLMIKSWADMAEFKDDPSLNLIPSLYDSLKKEGHDFSDGEIKKSTPDASTIRKEEDDLAKGRCP</sequence>
<dbReference type="GO" id="GO:0035091">
    <property type="term" value="F:phosphatidylinositol binding"/>
    <property type="evidence" value="ECO:0007669"/>
    <property type="project" value="InterPro"/>
</dbReference>
<dbReference type="Gene3D" id="1.25.40.90">
    <property type="match status" value="2"/>
</dbReference>
<evidence type="ECO:0000256" key="1">
    <source>
        <dbReference type="SAM" id="MobiDB-lite"/>
    </source>
</evidence>
<protein>
    <submittedName>
        <fullName evidence="3">Signal transducing adapter molecule 2</fullName>
    </submittedName>
</protein>
<dbReference type="GO" id="GO:0033565">
    <property type="term" value="C:ESCRT-0 complex"/>
    <property type="evidence" value="ECO:0007669"/>
    <property type="project" value="TreeGrafter"/>
</dbReference>
<feature type="region of interest" description="Disordered" evidence="1">
    <location>
        <begin position="77"/>
        <end position="108"/>
    </location>
</feature>
<dbReference type="Proteomes" id="UP000762676">
    <property type="component" value="Unassembled WGS sequence"/>
</dbReference>
<dbReference type="InterPro" id="IPR002014">
    <property type="entry name" value="VHS_dom"/>
</dbReference>
<dbReference type="PANTHER" id="PTHR45929:SF3">
    <property type="entry name" value="JAK PATHWAY SIGNAL TRANSDUCTION ADAPTOR MOLECULE"/>
    <property type="match status" value="1"/>
</dbReference>
<name>A0AAV4IAG2_9GAST</name>
<keyword evidence="4" id="KW-1185">Reference proteome</keyword>
<organism evidence="3 4">
    <name type="scientific">Elysia marginata</name>
    <dbReference type="NCBI Taxonomy" id="1093978"/>
    <lineage>
        <taxon>Eukaryota</taxon>
        <taxon>Metazoa</taxon>
        <taxon>Spiralia</taxon>
        <taxon>Lophotrochozoa</taxon>
        <taxon>Mollusca</taxon>
        <taxon>Gastropoda</taxon>
        <taxon>Heterobranchia</taxon>
        <taxon>Euthyneura</taxon>
        <taxon>Panpulmonata</taxon>
        <taxon>Sacoglossa</taxon>
        <taxon>Placobranchoidea</taxon>
        <taxon>Plakobranchidae</taxon>
        <taxon>Elysia</taxon>
    </lineage>
</organism>
<reference evidence="3 4" key="1">
    <citation type="journal article" date="2021" name="Elife">
        <title>Chloroplast acquisition without the gene transfer in kleptoplastic sea slugs, Plakobranchus ocellatus.</title>
        <authorList>
            <person name="Maeda T."/>
            <person name="Takahashi S."/>
            <person name="Yoshida T."/>
            <person name="Shimamura S."/>
            <person name="Takaki Y."/>
            <person name="Nagai Y."/>
            <person name="Toyoda A."/>
            <person name="Suzuki Y."/>
            <person name="Arimoto A."/>
            <person name="Ishii H."/>
            <person name="Satoh N."/>
            <person name="Nishiyama T."/>
            <person name="Hasebe M."/>
            <person name="Maruyama T."/>
            <person name="Minagawa J."/>
            <person name="Obokata J."/>
            <person name="Shigenobu S."/>
        </authorList>
    </citation>
    <scope>NUCLEOTIDE SEQUENCE [LARGE SCALE GENOMIC DNA]</scope>
</reference>
<dbReference type="PANTHER" id="PTHR45929">
    <property type="entry name" value="JAK PATHWAY SIGNAL TRANSDUCTION ADAPTOR MOLECULE"/>
    <property type="match status" value="1"/>
</dbReference>
<comment type="caution">
    <text evidence="3">The sequence shown here is derived from an EMBL/GenBank/DDBJ whole genome shotgun (WGS) entry which is preliminary data.</text>
</comment>
<evidence type="ECO:0000313" key="4">
    <source>
        <dbReference type="Proteomes" id="UP000762676"/>
    </source>
</evidence>
<dbReference type="PROSITE" id="PS50179">
    <property type="entry name" value="VHS"/>
    <property type="match status" value="1"/>
</dbReference>
<proteinExistence type="predicted"/>
<dbReference type="AlphaFoldDB" id="A0AAV4IAG2"/>
<dbReference type="GO" id="GO:0043328">
    <property type="term" value="P:protein transport to vacuole involved in ubiquitin-dependent protein catabolic process via the multivesicular body sorting pathway"/>
    <property type="evidence" value="ECO:0007669"/>
    <property type="project" value="TreeGrafter"/>
</dbReference>
<dbReference type="EMBL" id="BMAT01006129">
    <property type="protein sequence ID" value="GFS06875.1"/>
    <property type="molecule type" value="Genomic_DNA"/>
</dbReference>